<reference evidence="1 2" key="1">
    <citation type="journal article" date="2007" name="Nature">
        <title>Evolution of genes and genomes on the Drosophila phylogeny.</title>
        <authorList>
            <consortium name="Drosophila 12 Genomes Consortium"/>
            <person name="Clark A.G."/>
            <person name="Eisen M.B."/>
            <person name="Smith D.R."/>
            <person name="Bergman C.M."/>
            <person name="Oliver B."/>
            <person name="Markow T.A."/>
            <person name="Kaufman T.C."/>
            <person name="Kellis M."/>
            <person name="Gelbart W."/>
            <person name="Iyer V.N."/>
            <person name="Pollard D.A."/>
            <person name="Sackton T.B."/>
            <person name="Larracuente A.M."/>
            <person name="Singh N.D."/>
            <person name="Abad J.P."/>
            <person name="Abt D.N."/>
            <person name="Adryan B."/>
            <person name="Aguade M."/>
            <person name="Akashi H."/>
            <person name="Anderson W.W."/>
            <person name="Aquadro C.F."/>
            <person name="Ardell D.H."/>
            <person name="Arguello R."/>
            <person name="Artieri C.G."/>
            <person name="Barbash D.A."/>
            <person name="Barker D."/>
            <person name="Barsanti P."/>
            <person name="Batterham P."/>
            <person name="Batzoglou S."/>
            <person name="Begun D."/>
            <person name="Bhutkar A."/>
            <person name="Blanco E."/>
            <person name="Bosak S.A."/>
            <person name="Bradley R.K."/>
            <person name="Brand A.D."/>
            <person name="Brent M.R."/>
            <person name="Brooks A.N."/>
            <person name="Brown R.H."/>
            <person name="Butlin R.K."/>
            <person name="Caggese C."/>
            <person name="Calvi B.R."/>
            <person name="Bernardo de Carvalho A."/>
            <person name="Caspi A."/>
            <person name="Castrezana S."/>
            <person name="Celniker S.E."/>
            <person name="Chang J.L."/>
            <person name="Chapple C."/>
            <person name="Chatterji S."/>
            <person name="Chinwalla A."/>
            <person name="Civetta A."/>
            <person name="Clifton S.W."/>
            <person name="Comeron J.M."/>
            <person name="Costello J.C."/>
            <person name="Coyne J.A."/>
            <person name="Daub J."/>
            <person name="David R.G."/>
            <person name="Delcher A.L."/>
            <person name="Delehaunty K."/>
            <person name="Do C.B."/>
            <person name="Ebling H."/>
            <person name="Edwards K."/>
            <person name="Eickbush T."/>
            <person name="Evans J.D."/>
            <person name="Filipski A."/>
            <person name="Findeiss S."/>
            <person name="Freyhult E."/>
            <person name="Fulton L."/>
            <person name="Fulton R."/>
            <person name="Garcia A.C."/>
            <person name="Gardiner A."/>
            <person name="Garfield D.A."/>
            <person name="Garvin B.E."/>
            <person name="Gibson G."/>
            <person name="Gilbert D."/>
            <person name="Gnerre S."/>
            <person name="Godfrey J."/>
            <person name="Good R."/>
            <person name="Gotea V."/>
            <person name="Gravely B."/>
            <person name="Greenberg A.J."/>
            <person name="Griffiths-Jones S."/>
            <person name="Gross S."/>
            <person name="Guigo R."/>
            <person name="Gustafson E.A."/>
            <person name="Haerty W."/>
            <person name="Hahn M.W."/>
            <person name="Halligan D.L."/>
            <person name="Halpern A.L."/>
            <person name="Halter G.M."/>
            <person name="Han M.V."/>
            <person name="Heger A."/>
            <person name="Hillier L."/>
            <person name="Hinrichs A.S."/>
            <person name="Holmes I."/>
            <person name="Hoskins R.A."/>
            <person name="Hubisz M.J."/>
            <person name="Hultmark D."/>
            <person name="Huntley M.A."/>
            <person name="Jaffe D.B."/>
            <person name="Jagadeeshan S."/>
            <person name="Jeck W.R."/>
            <person name="Johnson J."/>
            <person name="Jones C.D."/>
            <person name="Jordan W.C."/>
            <person name="Karpen G.H."/>
            <person name="Kataoka E."/>
            <person name="Keightley P.D."/>
            <person name="Kheradpour P."/>
            <person name="Kirkness E.F."/>
            <person name="Koerich L.B."/>
            <person name="Kristiansen K."/>
            <person name="Kudrna D."/>
            <person name="Kulathinal R.J."/>
            <person name="Kumar S."/>
            <person name="Kwok R."/>
            <person name="Lander E."/>
            <person name="Langley C.H."/>
            <person name="Lapoint R."/>
            <person name="Lazzaro B.P."/>
            <person name="Lee S.J."/>
            <person name="Levesque L."/>
            <person name="Li R."/>
            <person name="Lin C.F."/>
            <person name="Lin M.F."/>
            <person name="Lindblad-Toh K."/>
            <person name="Llopart A."/>
            <person name="Long M."/>
            <person name="Low L."/>
            <person name="Lozovsky E."/>
            <person name="Lu J."/>
            <person name="Luo M."/>
            <person name="Machado C.A."/>
            <person name="Makalowski W."/>
            <person name="Marzo M."/>
            <person name="Matsuda M."/>
            <person name="Matzkin L."/>
            <person name="McAllister B."/>
            <person name="McBride C.S."/>
            <person name="McKernan B."/>
            <person name="McKernan K."/>
            <person name="Mendez-Lago M."/>
            <person name="Minx P."/>
            <person name="Mollenhauer M.U."/>
            <person name="Montooth K."/>
            <person name="Mount S.M."/>
            <person name="Mu X."/>
            <person name="Myers E."/>
            <person name="Negre B."/>
            <person name="Newfeld S."/>
            <person name="Nielsen R."/>
            <person name="Noor M.A."/>
            <person name="O'Grady P."/>
            <person name="Pachter L."/>
            <person name="Papaceit M."/>
            <person name="Parisi M.J."/>
            <person name="Parisi M."/>
            <person name="Parts L."/>
            <person name="Pedersen J.S."/>
            <person name="Pesole G."/>
            <person name="Phillippy A.M."/>
            <person name="Ponting C.P."/>
            <person name="Pop M."/>
            <person name="Porcelli D."/>
            <person name="Powell J.R."/>
            <person name="Prohaska S."/>
            <person name="Pruitt K."/>
            <person name="Puig M."/>
            <person name="Quesneville H."/>
            <person name="Ram K.R."/>
            <person name="Rand D."/>
            <person name="Rasmussen M.D."/>
            <person name="Reed L.K."/>
            <person name="Reenan R."/>
            <person name="Reily A."/>
            <person name="Remington K.A."/>
            <person name="Rieger T.T."/>
            <person name="Ritchie M.G."/>
            <person name="Robin C."/>
            <person name="Rogers Y.H."/>
            <person name="Rohde C."/>
            <person name="Rozas J."/>
            <person name="Rubenfield M.J."/>
            <person name="Ruiz A."/>
            <person name="Russo S."/>
            <person name="Salzberg S.L."/>
            <person name="Sanchez-Gracia A."/>
            <person name="Saranga D.J."/>
            <person name="Sato H."/>
            <person name="Schaeffer S.W."/>
            <person name="Schatz M.C."/>
            <person name="Schlenke T."/>
            <person name="Schwartz R."/>
            <person name="Segarra C."/>
            <person name="Singh R.S."/>
            <person name="Sirot L."/>
            <person name="Sirota M."/>
            <person name="Sisneros N.B."/>
            <person name="Smith C.D."/>
            <person name="Smith T.F."/>
            <person name="Spieth J."/>
            <person name="Stage D.E."/>
            <person name="Stark A."/>
            <person name="Stephan W."/>
            <person name="Strausberg R.L."/>
            <person name="Strempel S."/>
            <person name="Sturgill D."/>
            <person name="Sutton G."/>
            <person name="Sutton G.G."/>
            <person name="Tao W."/>
            <person name="Teichmann S."/>
            <person name="Tobari Y.N."/>
            <person name="Tomimura Y."/>
            <person name="Tsolas J.M."/>
            <person name="Valente V.L."/>
            <person name="Venter E."/>
            <person name="Venter J.C."/>
            <person name="Vicario S."/>
            <person name="Vieira F.G."/>
            <person name="Vilella A.J."/>
            <person name="Villasante A."/>
            <person name="Walenz B."/>
            <person name="Wang J."/>
            <person name="Wasserman M."/>
            <person name="Watts T."/>
            <person name="Wilson D."/>
            <person name="Wilson R.K."/>
            <person name="Wing R.A."/>
            <person name="Wolfner M.F."/>
            <person name="Wong A."/>
            <person name="Wong G.K."/>
            <person name="Wu C.I."/>
            <person name="Wu G."/>
            <person name="Yamamoto D."/>
            <person name="Yang H.P."/>
            <person name="Yang S.P."/>
            <person name="Yorke J.A."/>
            <person name="Yoshida K."/>
            <person name="Zdobnov E."/>
            <person name="Zhang P."/>
            <person name="Zhang Y."/>
            <person name="Zimin A.V."/>
            <person name="Baldwin J."/>
            <person name="Abdouelleil A."/>
            <person name="Abdulkadir J."/>
            <person name="Abebe A."/>
            <person name="Abera B."/>
            <person name="Abreu J."/>
            <person name="Acer S.C."/>
            <person name="Aftuck L."/>
            <person name="Alexander A."/>
            <person name="An P."/>
            <person name="Anderson E."/>
            <person name="Anderson S."/>
            <person name="Arachi H."/>
            <person name="Azer M."/>
            <person name="Bachantsang P."/>
            <person name="Barry A."/>
            <person name="Bayul T."/>
            <person name="Berlin A."/>
            <person name="Bessette D."/>
            <person name="Bloom T."/>
            <person name="Blye J."/>
            <person name="Boguslavskiy L."/>
            <person name="Bonnet C."/>
            <person name="Boukhgalter B."/>
            <person name="Bourzgui I."/>
            <person name="Brown A."/>
            <person name="Cahill P."/>
            <person name="Channer S."/>
            <person name="Cheshatsang Y."/>
            <person name="Chuda L."/>
            <person name="Citroen M."/>
            <person name="Collymore A."/>
            <person name="Cooke P."/>
            <person name="Costello M."/>
            <person name="D'Aco K."/>
            <person name="Daza R."/>
            <person name="De Haan G."/>
            <person name="DeGray S."/>
            <person name="DeMaso C."/>
            <person name="Dhargay N."/>
            <person name="Dooley K."/>
            <person name="Dooley E."/>
            <person name="Doricent M."/>
            <person name="Dorje P."/>
            <person name="Dorjee K."/>
            <person name="Dupes A."/>
            <person name="Elong R."/>
            <person name="Falk J."/>
            <person name="Farina A."/>
            <person name="Faro S."/>
            <person name="Ferguson D."/>
            <person name="Fisher S."/>
            <person name="Foley C.D."/>
            <person name="Franke A."/>
            <person name="Friedrich D."/>
            <person name="Gadbois L."/>
            <person name="Gearin G."/>
            <person name="Gearin C.R."/>
            <person name="Giannoukos G."/>
            <person name="Goode T."/>
            <person name="Graham J."/>
            <person name="Grandbois E."/>
            <person name="Grewal S."/>
            <person name="Gyaltsen K."/>
            <person name="Hafez N."/>
            <person name="Hagos B."/>
            <person name="Hall J."/>
            <person name="Henson C."/>
            <person name="Hollinger A."/>
            <person name="Honan T."/>
            <person name="Huard M.D."/>
            <person name="Hughes L."/>
            <person name="Hurhula B."/>
            <person name="Husby M.E."/>
            <person name="Kamat A."/>
            <person name="Kanga B."/>
            <person name="Kashin S."/>
            <person name="Khazanovich D."/>
            <person name="Kisner P."/>
            <person name="Lance K."/>
            <person name="Lara M."/>
            <person name="Lee W."/>
            <person name="Lennon N."/>
            <person name="Letendre F."/>
            <person name="LeVine R."/>
            <person name="Lipovsky A."/>
            <person name="Liu X."/>
            <person name="Liu J."/>
            <person name="Liu S."/>
            <person name="Lokyitsang T."/>
            <person name="Lokyitsang Y."/>
            <person name="Lubonja R."/>
            <person name="Lui A."/>
            <person name="MacDonald P."/>
            <person name="Magnisalis V."/>
            <person name="Maru K."/>
            <person name="Matthews C."/>
            <person name="McCusker W."/>
            <person name="McDonough S."/>
            <person name="Mehta T."/>
            <person name="Meldrim J."/>
            <person name="Meneus L."/>
            <person name="Mihai O."/>
            <person name="Mihalev A."/>
            <person name="Mihova T."/>
            <person name="Mittelman R."/>
            <person name="Mlenga V."/>
            <person name="Montmayeur A."/>
            <person name="Mulrain L."/>
            <person name="Navidi A."/>
            <person name="Naylor J."/>
            <person name="Negash T."/>
            <person name="Nguyen T."/>
            <person name="Nguyen N."/>
            <person name="Nicol R."/>
            <person name="Norbu C."/>
            <person name="Norbu N."/>
            <person name="Novod N."/>
            <person name="O'Neill B."/>
            <person name="Osman S."/>
            <person name="Markiewicz E."/>
            <person name="Oyono O.L."/>
            <person name="Patti C."/>
            <person name="Phunkhang P."/>
            <person name="Pierre F."/>
            <person name="Priest M."/>
            <person name="Raghuraman S."/>
            <person name="Rege F."/>
            <person name="Reyes R."/>
            <person name="Rise C."/>
            <person name="Rogov P."/>
            <person name="Ross K."/>
            <person name="Ryan E."/>
            <person name="Settipalli S."/>
            <person name="Shea T."/>
            <person name="Sherpa N."/>
            <person name="Shi L."/>
            <person name="Shih D."/>
            <person name="Sparrow T."/>
            <person name="Spaulding J."/>
            <person name="Stalker J."/>
            <person name="Stange-Thomann N."/>
            <person name="Stavropoulos S."/>
            <person name="Stone C."/>
            <person name="Strader C."/>
            <person name="Tesfaye S."/>
            <person name="Thomson T."/>
            <person name="Thoulutsang Y."/>
            <person name="Thoulutsang D."/>
            <person name="Topham K."/>
            <person name="Topping I."/>
            <person name="Tsamla T."/>
            <person name="Vassiliev H."/>
            <person name="Vo A."/>
            <person name="Wangchuk T."/>
            <person name="Wangdi T."/>
            <person name="Weiand M."/>
            <person name="Wilkinson J."/>
            <person name="Wilson A."/>
            <person name="Yadav S."/>
            <person name="Young G."/>
            <person name="Yu Q."/>
            <person name="Zembek L."/>
            <person name="Zhong D."/>
            <person name="Zimmer A."/>
            <person name="Zwirko Z."/>
            <person name="Jaffe D.B."/>
            <person name="Alvarez P."/>
            <person name="Brockman W."/>
            <person name="Butler J."/>
            <person name="Chin C."/>
            <person name="Gnerre S."/>
            <person name="Grabherr M."/>
            <person name="Kleber M."/>
            <person name="Mauceli E."/>
            <person name="MacCallum I."/>
        </authorList>
    </citation>
    <scope>NUCLEOTIDE SEQUENCE [LARGE SCALE GENOMIC DNA]</scope>
    <source>
        <strain evidence="2">MSH-3 / Tucson 14011-0111.49</strain>
    </source>
</reference>
<evidence type="ECO:0000313" key="2">
    <source>
        <dbReference type="Proteomes" id="UP000008744"/>
    </source>
</evidence>
<dbReference type="HOGENOM" id="CLU_2925057_0_0_1"/>
<accession>B4IRT4</accession>
<protein>
    <submittedName>
        <fullName evidence="1">GL14117</fullName>
    </submittedName>
</protein>
<keyword evidence="2" id="KW-1185">Reference proteome</keyword>
<proteinExistence type="predicted"/>
<gene>
    <name evidence="1" type="primary">Dper\GL14117</name>
    <name evidence="1" type="ORF">Dper_GL14117</name>
</gene>
<organism evidence="2">
    <name type="scientific">Drosophila persimilis</name>
    <name type="common">Fruit fly</name>
    <dbReference type="NCBI Taxonomy" id="7234"/>
    <lineage>
        <taxon>Eukaryota</taxon>
        <taxon>Metazoa</taxon>
        <taxon>Ecdysozoa</taxon>
        <taxon>Arthropoda</taxon>
        <taxon>Hexapoda</taxon>
        <taxon>Insecta</taxon>
        <taxon>Pterygota</taxon>
        <taxon>Neoptera</taxon>
        <taxon>Endopterygota</taxon>
        <taxon>Diptera</taxon>
        <taxon>Brachycera</taxon>
        <taxon>Muscomorpha</taxon>
        <taxon>Ephydroidea</taxon>
        <taxon>Drosophilidae</taxon>
        <taxon>Drosophila</taxon>
        <taxon>Sophophora</taxon>
    </lineage>
</organism>
<sequence length="61" mass="7190">MSCGTQETILYIYPIYIHPYRFIPLQRVGARSSTGKTMQACSFHSRLFLWQTTDIVHIWLL</sequence>
<dbReference type="Proteomes" id="UP000008744">
    <property type="component" value="Unassembled WGS sequence"/>
</dbReference>
<dbReference type="AlphaFoldDB" id="B4IRT4"/>
<dbReference type="EMBL" id="CH695920">
    <property type="protein sequence ID" value="EDW38782.1"/>
    <property type="molecule type" value="Genomic_DNA"/>
</dbReference>
<name>B4IRT4_DROPE</name>
<evidence type="ECO:0000313" key="1">
    <source>
        <dbReference type="EMBL" id="EDW38782.1"/>
    </source>
</evidence>